<dbReference type="InterPro" id="IPR012337">
    <property type="entry name" value="RNaseH-like_sf"/>
</dbReference>
<gene>
    <name evidence="3" type="ORF">HYG86_12595</name>
</gene>
<comment type="similarity">
    <text evidence="1">Belongs to the transposase IS21/IS408/IS1162 family.</text>
</comment>
<dbReference type="InterPro" id="IPR036397">
    <property type="entry name" value="RNaseH_sf"/>
</dbReference>
<dbReference type="EMBL" id="CP058559">
    <property type="protein sequence ID" value="QNO15548.1"/>
    <property type="molecule type" value="Genomic_DNA"/>
</dbReference>
<dbReference type="KEGG" id="acae:HYG86_12595"/>
<dbReference type="InterPro" id="IPR001584">
    <property type="entry name" value="Integrase_cat-core"/>
</dbReference>
<feature type="domain" description="Integrase catalytic" evidence="2">
    <location>
        <begin position="1"/>
        <end position="74"/>
    </location>
</feature>
<dbReference type="GO" id="GO:0003676">
    <property type="term" value="F:nucleic acid binding"/>
    <property type="evidence" value="ECO:0007669"/>
    <property type="project" value="InterPro"/>
</dbReference>
<sequence>MGFKVHLCKAYDPESKGRVESVAKYMKYNFAANRLFTDIRTFNRECWDWLDRTANAKVHGTTKKVPAEVFALEKQHLQPIPHTIVTKDSLTRTVRKDNTILYLSNRYTVPIGTYKPGAEVGISIYGNKLVITDKKGNIISKHSISTGKGELIRNRNHL</sequence>
<dbReference type="InterPro" id="IPR054353">
    <property type="entry name" value="IstA-like_C"/>
</dbReference>
<organism evidence="3 4">
    <name type="scientific">Alkalicella caledoniensis</name>
    <dbReference type="NCBI Taxonomy" id="2731377"/>
    <lineage>
        <taxon>Bacteria</taxon>
        <taxon>Bacillati</taxon>
        <taxon>Bacillota</taxon>
        <taxon>Clostridia</taxon>
        <taxon>Eubacteriales</taxon>
        <taxon>Proteinivoracaceae</taxon>
        <taxon>Alkalicella</taxon>
    </lineage>
</organism>
<dbReference type="PANTHER" id="PTHR35004">
    <property type="entry name" value="TRANSPOSASE RV3428C-RELATED"/>
    <property type="match status" value="1"/>
</dbReference>
<evidence type="ECO:0000313" key="4">
    <source>
        <dbReference type="Proteomes" id="UP000516160"/>
    </source>
</evidence>
<dbReference type="RefSeq" id="WP_213165925.1">
    <property type="nucleotide sequence ID" value="NZ_CP058559.1"/>
</dbReference>
<proteinExistence type="inferred from homology"/>
<accession>A0A7G9WA36</accession>
<dbReference type="GO" id="GO:0015074">
    <property type="term" value="P:DNA integration"/>
    <property type="evidence" value="ECO:0007669"/>
    <property type="project" value="InterPro"/>
</dbReference>
<dbReference type="AlphaFoldDB" id="A0A7G9WA36"/>
<evidence type="ECO:0000256" key="1">
    <source>
        <dbReference type="ARBA" id="ARBA00009277"/>
    </source>
</evidence>
<name>A0A7G9WA36_ALKCA</name>
<dbReference type="Pfam" id="PF22483">
    <property type="entry name" value="Mu-transpos_C_2"/>
    <property type="match status" value="1"/>
</dbReference>
<dbReference type="PANTHER" id="PTHR35004:SF6">
    <property type="entry name" value="TRANSPOSASE"/>
    <property type="match status" value="1"/>
</dbReference>
<dbReference type="Gene3D" id="3.30.420.10">
    <property type="entry name" value="Ribonuclease H-like superfamily/Ribonuclease H"/>
    <property type="match status" value="1"/>
</dbReference>
<evidence type="ECO:0000313" key="3">
    <source>
        <dbReference type="EMBL" id="QNO15548.1"/>
    </source>
</evidence>
<protein>
    <submittedName>
        <fullName evidence="3">Transposase</fullName>
    </submittedName>
</protein>
<dbReference type="SUPFAM" id="SSF53098">
    <property type="entry name" value="Ribonuclease H-like"/>
    <property type="match status" value="1"/>
</dbReference>
<evidence type="ECO:0000259" key="2">
    <source>
        <dbReference type="PROSITE" id="PS50994"/>
    </source>
</evidence>
<keyword evidence="4" id="KW-1185">Reference proteome</keyword>
<reference evidence="3 4" key="1">
    <citation type="submission" date="2020-07" db="EMBL/GenBank/DDBJ databases">
        <title>Alkalicella. sp. LB2 genome.</title>
        <authorList>
            <person name="Postec A."/>
            <person name="Quemeneur M."/>
        </authorList>
    </citation>
    <scope>NUCLEOTIDE SEQUENCE [LARGE SCALE GENOMIC DNA]</scope>
    <source>
        <strain evidence="3 4">LB2</strain>
    </source>
</reference>
<dbReference type="PROSITE" id="PS50994">
    <property type="entry name" value="INTEGRASE"/>
    <property type="match status" value="1"/>
</dbReference>
<dbReference type="Proteomes" id="UP000516160">
    <property type="component" value="Chromosome"/>
</dbReference>